<evidence type="ECO:0000313" key="3">
    <source>
        <dbReference type="Proteomes" id="UP000295525"/>
    </source>
</evidence>
<evidence type="ECO:0000259" key="1">
    <source>
        <dbReference type="PROSITE" id="PS51462"/>
    </source>
</evidence>
<dbReference type="PROSITE" id="PS51462">
    <property type="entry name" value="NUDIX"/>
    <property type="match status" value="1"/>
</dbReference>
<dbReference type="AlphaFoldDB" id="A0A4R3LX41"/>
<name>A0A4R3LX41_9BURK</name>
<keyword evidence="3" id="KW-1185">Reference proteome</keyword>
<dbReference type="Pfam" id="PF00293">
    <property type="entry name" value="NUDIX"/>
    <property type="match status" value="1"/>
</dbReference>
<dbReference type="GO" id="GO:0016853">
    <property type="term" value="F:isomerase activity"/>
    <property type="evidence" value="ECO:0007669"/>
    <property type="project" value="UniProtKB-KW"/>
</dbReference>
<protein>
    <submittedName>
        <fullName evidence="2">Isopentenyldiphosphate isomerase</fullName>
    </submittedName>
</protein>
<dbReference type="Gene3D" id="3.90.79.10">
    <property type="entry name" value="Nucleoside Triphosphate Pyrophosphohydrolase"/>
    <property type="match status" value="1"/>
</dbReference>
<dbReference type="Proteomes" id="UP000295525">
    <property type="component" value="Unassembled WGS sequence"/>
</dbReference>
<organism evidence="2 3">
    <name type="scientific">Paralcaligenes ureilyticus</name>
    <dbReference type="NCBI Taxonomy" id="627131"/>
    <lineage>
        <taxon>Bacteria</taxon>
        <taxon>Pseudomonadati</taxon>
        <taxon>Pseudomonadota</taxon>
        <taxon>Betaproteobacteria</taxon>
        <taxon>Burkholderiales</taxon>
        <taxon>Alcaligenaceae</taxon>
        <taxon>Paralcaligenes</taxon>
    </lineage>
</organism>
<gene>
    <name evidence="2" type="ORF">EDC26_11684</name>
</gene>
<dbReference type="Pfam" id="PF15916">
    <property type="entry name" value="DUF4743"/>
    <property type="match status" value="1"/>
</dbReference>
<dbReference type="SUPFAM" id="SSF55811">
    <property type="entry name" value="Nudix"/>
    <property type="match status" value="1"/>
</dbReference>
<comment type="caution">
    <text evidence="2">The sequence shown here is derived from an EMBL/GenBank/DDBJ whole genome shotgun (WGS) entry which is preliminary data.</text>
</comment>
<dbReference type="InterPro" id="IPR015797">
    <property type="entry name" value="NUDIX_hydrolase-like_dom_sf"/>
</dbReference>
<keyword evidence="2" id="KW-0413">Isomerase</keyword>
<accession>A0A4R3LX41</accession>
<reference evidence="2 3" key="1">
    <citation type="submission" date="2019-03" db="EMBL/GenBank/DDBJ databases">
        <title>Genomic Encyclopedia of Type Strains, Phase IV (KMG-IV): sequencing the most valuable type-strain genomes for metagenomic binning, comparative biology and taxonomic classification.</title>
        <authorList>
            <person name="Goeker M."/>
        </authorList>
    </citation>
    <scope>NUCLEOTIDE SEQUENCE [LARGE SCALE GENOMIC DNA]</scope>
    <source>
        <strain evidence="2 3">DSM 24591</strain>
    </source>
</reference>
<dbReference type="InterPro" id="IPR000086">
    <property type="entry name" value="NUDIX_hydrolase_dom"/>
</dbReference>
<proteinExistence type="predicted"/>
<feature type="domain" description="Nudix hydrolase" evidence="1">
    <location>
        <begin position="183"/>
        <end position="321"/>
    </location>
</feature>
<dbReference type="InterPro" id="IPR031804">
    <property type="entry name" value="DUF4743"/>
</dbReference>
<dbReference type="EMBL" id="SMAJ01000016">
    <property type="protein sequence ID" value="TCT03117.1"/>
    <property type="molecule type" value="Genomic_DNA"/>
</dbReference>
<evidence type="ECO:0000313" key="2">
    <source>
        <dbReference type="EMBL" id="TCT03117.1"/>
    </source>
</evidence>
<sequence length="330" mass="36349">MIGWQARKIVRLNYLLELLKDRRIIANLGRSCVAPAWRAHFNSMSVGRRTAGIHYNYCMNDLDPGSLTSAINLRYQQLGRLVQQLPPKGSRPLTVSGRVSGWVTAKATRVVDGLPGVHVEAEAVHVTAAASQRITLKAVLERIAQTLRDANCLRGWRNELIDVVGEGRTLSVIERAAMRPLGLLTRAVHLNAWTPTGNLWIARRALNKSTDPGMWDTLVGGLVGAAESLDASLLRESNEEAGLAPAALEGRDPLRMILRMHRRLPEGYQVEDLLASECVLAESVRPANQDGEVSEIRNVPVAEVWSMIQAGEFTLEAELVILDGLRRRGL</sequence>
<dbReference type="CDD" id="cd03676">
    <property type="entry name" value="NUDIX_Tnr3_like"/>
    <property type="match status" value="1"/>
</dbReference>